<dbReference type="PANTHER" id="PTHR31286">
    <property type="entry name" value="GLYCINE-RICH CELL WALL STRUCTURAL PROTEIN 1.8-LIKE"/>
    <property type="match status" value="1"/>
</dbReference>
<feature type="region of interest" description="Disordered" evidence="1">
    <location>
        <begin position="254"/>
        <end position="300"/>
    </location>
</feature>
<dbReference type="AlphaFoldDB" id="A0A6N2B6Y8"/>
<dbReference type="InterPro" id="IPR040256">
    <property type="entry name" value="At4g02000-like"/>
</dbReference>
<feature type="compositionally biased region" description="Low complexity" evidence="1">
    <location>
        <begin position="672"/>
        <end position="683"/>
    </location>
</feature>
<comment type="caution">
    <text evidence="3">The sequence shown here is derived from an EMBL/GenBank/DDBJ whole genome shotgun (WGS) entry which is preliminary data.</text>
</comment>
<feature type="compositionally biased region" description="Basic and acidic residues" evidence="1">
    <location>
        <begin position="57"/>
        <end position="68"/>
    </location>
</feature>
<dbReference type="EMBL" id="RXGB01005522">
    <property type="protein sequence ID" value="TMW87743.1"/>
    <property type="molecule type" value="Genomic_DNA"/>
</dbReference>
<feature type="region of interest" description="Disordered" evidence="1">
    <location>
        <begin position="1"/>
        <end position="196"/>
    </location>
</feature>
<feature type="compositionally biased region" description="Polar residues" evidence="1">
    <location>
        <begin position="150"/>
        <end position="168"/>
    </location>
</feature>
<evidence type="ECO:0000259" key="2">
    <source>
        <dbReference type="Pfam" id="PF14111"/>
    </source>
</evidence>
<feature type="region of interest" description="Disordered" evidence="1">
    <location>
        <begin position="638"/>
        <end position="659"/>
    </location>
</feature>
<feature type="compositionally biased region" description="Polar residues" evidence="1">
    <location>
        <begin position="762"/>
        <end position="771"/>
    </location>
</feature>
<feature type="region of interest" description="Disordered" evidence="1">
    <location>
        <begin position="672"/>
        <end position="779"/>
    </location>
</feature>
<dbReference type="PANTHER" id="PTHR31286:SF177">
    <property type="entry name" value="ENDONUCLEASE_EXONUCLEASE_PHOSPHATASE"/>
    <property type="match status" value="1"/>
</dbReference>
<feature type="compositionally biased region" description="Basic and acidic residues" evidence="1">
    <location>
        <begin position="687"/>
        <end position="700"/>
    </location>
</feature>
<feature type="compositionally biased region" description="Basic and acidic residues" evidence="1">
    <location>
        <begin position="130"/>
        <end position="140"/>
    </location>
</feature>
<feature type="compositionally biased region" description="Polar residues" evidence="1">
    <location>
        <begin position="96"/>
        <end position="108"/>
    </location>
</feature>
<accession>A0A6N2B6Y8</accession>
<organism evidence="3">
    <name type="scientific">Solanum chilense</name>
    <name type="common">Tomato</name>
    <name type="synonym">Lycopersicon chilense</name>
    <dbReference type="NCBI Taxonomy" id="4083"/>
    <lineage>
        <taxon>Eukaryota</taxon>
        <taxon>Viridiplantae</taxon>
        <taxon>Streptophyta</taxon>
        <taxon>Embryophyta</taxon>
        <taxon>Tracheophyta</taxon>
        <taxon>Spermatophyta</taxon>
        <taxon>Magnoliopsida</taxon>
        <taxon>eudicotyledons</taxon>
        <taxon>Gunneridae</taxon>
        <taxon>Pentapetalae</taxon>
        <taxon>asterids</taxon>
        <taxon>lamiids</taxon>
        <taxon>Solanales</taxon>
        <taxon>Solanaceae</taxon>
        <taxon>Solanoideae</taxon>
        <taxon>Solaneae</taxon>
        <taxon>Solanum</taxon>
        <taxon>Solanum subgen. Lycopersicon</taxon>
    </lineage>
</organism>
<dbReference type="Pfam" id="PF14111">
    <property type="entry name" value="DUF4283"/>
    <property type="match status" value="1"/>
</dbReference>
<dbReference type="InterPro" id="IPR025558">
    <property type="entry name" value="DUF4283"/>
</dbReference>
<name>A0A6N2B6Y8_SOLCI</name>
<evidence type="ECO:0000256" key="1">
    <source>
        <dbReference type="SAM" id="MobiDB-lite"/>
    </source>
</evidence>
<feature type="compositionally biased region" description="Basic and acidic residues" evidence="1">
    <location>
        <begin position="109"/>
        <end position="123"/>
    </location>
</feature>
<evidence type="ECO:0000313" key="3">
    <source>
        <dbReference type="EMBL" id="TMW87743.1"/>
    </source>
</evidence>
<feature type="compositionally biased region" description="Basic and acidic residues" evidence="1">
    <location>
        <begin position="78"/>
        <end position="89"/>
    </location>
</feature>
<gene>
    <name evidence="3" type="ORF">EJD97_019532</name>
</gene>
<sequence>MDGNPVDEQLRPPDPPLQTENPTVHSKTHEVADSALSSSSQRREEAIQVATIEADIDASRHNVEKDYHLPSTEGAIESGEKQMGDDKIASQEAAAKSSSIPVQSSANRQESRTGESYLGRDSHSQQIAGAKDDSRHEVEKIVSQGRNRDGQNPQMNRSVQNQQRNPNFNKEKEIEQQRNPNSNKEKEIEQQNPRSNRFLASKDAAYTSQNRQSGILPSEIPNRAHNVQGNIVSTNFNSKNDELVNATDRTNTVSVRNPDYQHNFPKLTSNFDRTLPRTGNEKQDPPLGTNNFPKKDHIPEPAPYTVIQTYADRLRYNQSKRGENIKLTEPEITTKQGLPAVLYVKEEVVKDLASTCKFTLIGKFIYTMPRIELIRKNFILQTQLSGGVKIAHFNSRHVYIDLDNELDYNMVWTKQRMTIAGQVMRIQAWTPIWISLPELPWHCYNKQFITSLLSPIDLQITQNLDTGRSEMEHHQPLQQGVEAQQQGIQEEWQTQKRRNNNQQVRFNHERTVSHQQQSQTGMITIPTKNTYIDLESQDHTPVGDGIDQHNVYQHDQSHVYTEGTHVHKEKRNKQSRVDIQVTKDHQAYYQHDNQNTAGIDSMLPSPAIPYRDNVGVADGGEVGRCQVVTNSQHVNYDKGKNKVVEQGTSSNVEKEPPDKQTVNISDQFINKNNNKNQITTGNGPIDHQQDKNVDEYRPPDSEDEFDLDTQSLEEGMEPGEEFSTSDQIHKGPLLQSSNVDEIRDVTGKQGLSPRGRKLVKQTKITSTSKPNTRARSRGI</sequence>
<proteinExistence type="predicted"/>
<reference evidence="3" key="1">
    <citation type="submission" date="2019-05" db="EMBL/GenBank/DDBJ databases">
        <title>The de novo reference genome and transcriptome assemblies of the wild tomato species Solanum chilense.</title>
        <authorList>
            <person name="Stam R."/>
            <person name="Nosenko T."/>
            <person name="Hoerger A.C."/>
            <person name="Stephan W."/>
            <person name="Seidel M.A."/>
            <person name="Kuhn J.M.M."/>
            <person name="Haberer G."/>
            <person name="Tellier A."/>
        </authorList>
    </citation>
    <scope>NUCLEOTIDE SEQUENCE</scope>
    <source>
        <tissue evidence="3">Mature leaves</tissue>
    </source>
</reference>
<protein>
    <recommendedName>
        <fullName evidence="2">DUF4283 domain-containing protein</fullName>
    </recommendedName>
</protein>
<feature type="domain" description="DUF4283" evidence="2">
    <location>
        <begin position="354"/>
        <end position="431"/>
    </location>
</feature>